<accession>A0A2P5C1J5</accession>
<evidence type="ECO:0000256" key="1">
    <source>
        <dbReference type="ARBA" id="ARBA00022723"/>
    </source>
</evidence>
<reference evidence="10" key="1">
    <citation type="submission" date="2016-06" db="EMBL/GenBank/DDBJ databases">
        <title>Parallel loss of symbiosis genes in relatives of nitrogen-fixing non-legume Parasponia.</title>
        <authorList>
            <person name="Van Velzen R."/>
            <person name="Holmer R."/>
            <person name="Bu F."/>
            <person name="Rutten L."/>
            <person name="Van Zeijl A."/>
            <person name="Liu W."/>
            <person name="Santuari L."/>
            <person name="Cao Q."/>
            <person name="Sharma T."/>
            <person name="Shen D."/>
            <person name="Roswanjaya Y."/>
            <person name="Wardhani T."/>
            <person name="Kalhor M.S."/>
            <person name="Jansen J."/>
            <person name="Van den Hoogen J."/>
            <person name="Gungor B."/>
            <person name="Hartog M."/>
            <person name="Hontelez J."/>
            <person name="Verver J."/>
            <person name="Yang W.-C."/>
            <person name="Schijlen E."/>
            <person name="Repin R."/>
            <person name="Schilthuizen M."/>
            <person name="Schranz E."/>
            <person name="Heidstra R."/>
            <person name="Miyata K."/>
            <person name="Fedorova E."/>
            <person name="Kohlen W."/>
            <person name="Bisseling T."/>
            <person name="Smit S."/>
            <person name="Geurts R."/>
        </authorList>
    </citation>
    <scope>NUCLEOTIDE SEQUENCE [LARGE SCALE GENOMIC DNA]</scope>
    <source>
        <strain evidence="10">cv. RG33-2</strain>
    </source>
</reference>
<feature type="compositionally biased region" description="Basic and acidic residues" evidence="7">
    <location>
        <begin position="484"/>
        <end position="493"/>
    </location>
</feature>
<keyword evidence="10" id="KW-1185">Reference proteome</keyword>
<dbReference type="OrthoDB" id="5395350at2759"/>
<feature type="zinc finger region" description="C3H1-type" evidence="6">
    <location>
        <begin position="37"/>
        <end position="63"/>
    </location>
</feature>
<feature type="domain" description="C3H1-type" evidence="8">
    <location>
        <begin position="37"/>
        <end position="63"/>
    </location>
</feature>
<sequence length="539" mass="61696">MDEESLKRYTDCVYFLASPLTCKKGMDCEYRHCEMARLNPRDCWYWLAGSCLNLACAFRHPPLDGLTAAISESAPCTEPVNKTSFPCYFYFNGYCNKGENCSFLHCIEADAPPVGNSIKPSIANSVVPQAENNTFVGTDSVSAPNNKHVNPSATVKAAVDTKVRTDEDFQPSELKDVQQHNSSPQISVSDCEETATIRSDSLLPARGSAQSISCESEEHSSGEQVDEQIGSERWESSPGFDVLVDDESENLDCEDDHEFILGLDRGRKELNSHFLGYQFEKSVEYDSKYHDAELQYEGEMYNPYNRQVNEHIFDDMRNIPVHAKVKTLDSILCRKRKLIPVELDYDNHREVDLRDQLRRRRFIDSHSVTGLLRMQESSRPIGRRYDGPRWHGMGHRRLHGSLASEVGRNTIESLSNDENYRNGGRSHGLPRNSKQYRSSKHYKEKRPTRRKFISSEVSRKIARRERRSAQKSSTFTGPKTLSQIKEEKRKTEENDNFIGETEHSSRKRSTDFQGPRPFSEILKEKRRLTCGSEAHNDRI</sequence>
<dbReference type="GO" id="GO:0003677">
    <property type="term" value="F:DNA binding"/>
    <property type="evidence" value="ECO:0007669"/>
    <property type="project" value="UniProtKB-KW"/>
</dbReference>
<dbReference type="AlphaFoldDB" id="A0A2P5C1J5"/>
<feature type="compositionally biased region" description="Basic residues" evidence="7">
    <location>
        <begin position="437"/>
        <end position="452"/>
    </location>
</feature>
<evidence type="ECO:0000256" key="4">
    <source>
        <dbReference type="ARBA" id="ARBA00022833"/>
    </source>
</evidence>
<comment type="caution">
    <text evidence="9">The sequence shown here is derived from an EMBL/GenBank/DDBJ whole genome shotgun (WGS) entry which is preliminary data.</text>
</comment>
<keyword evidence="1 6" id="KW-0479">Metal-binding</keyword>
<evidence type="ECO:0000256" key="7">
    <source>
        <dbReference type="SAM" id="MobiDB-lite"/>
    </source>
</evidence>
<keyword evidence="2" id="KW-0677">Repeat</keyword>
<evidence type="ECO:0000256" key="2">
    <source>
        <dbReference type="ARBA" id="ARBA00022737"/>
    </source>
</evidence>
<feature type="zinc finger region" description="C3H1-type" evidence="6">
    <location>
        <begin position="6"/>
        <end position="35"/>
    </location>
</feature>
<dbReference type="SMART" id="SM00356">
    <property type="entry name" value="ZnF_C3H1"/>
    <property type="match status" value="3"/>
</dbReference>
<proteinExistence type="predicted"/>
<feature type="compositionally biased region" description="Basic and acidic residues" evidence="7">
    <location>
        <begin position="500"/>
        <end position="510"/>
    </location>
</feature>
<feature type="domain" description="C3H1-type" evidence="8">
    <location>
        <begin position="6"/>
        <end position="35"/>
    </location>
</feature>
<evidence type="ECO:0000256" key="3">
    <source>
        <dbReference type="ARBA" id="ARBA00022771"/>
    </source>
</evidence>
<feature type="compositionally biased region" description="Polar residues" evidence="7">
    <location>
        <begin position="179"/>
        <end position="188"/>
    </location>
</feature>
<dbReference type="InParanoid" id="A0A2P5C1J5"/>
<name>A0A2P5C1J5_TREOI</name>
<dbReference type="InterPro" id="IPR036855">
    <property type="entry name" value="Znf_CCCH_sf"/>
</dbReference>
<dbReference type="PANTHER" id="PTHR15725">
    <property type="entry name" value="ZN-FINGER, C-X8-C-X5-C-X3-H TYPE-CONTAINING"/>
    <property type="match status" value="1"/>
</dbReference>
<dbReference type="PROSITE" id="PS50103">
    <property type="entry name" value="ZF_C3H1"/>
    <property type="match status" value="3"/>
</dbReference>
<dbReference type="EMBL" id="JXTC01000426">
    <property type="protein sequence ID" value="PON54891.1"/>
    <property type="molecule type" value="Genomic_DNA"/>
</dbReference>
<feature type="zinc finger region" description="C3H1-type" evidence="6">
    <location>
        <begin position="81"/>
        <end position="108"/>
    </location>
</feature>
<dbReference type="Pfam" id="PF14608">
    <property type="entry name" value="zf-CCCH_2"/>
    <property type="match status" value="1"/>
</dbReference>
<dbReference type="Proteomes" id="UP000237000">
    <property type="component" value="Unassembled WGS sequence"/>
</dbReference>
<evidence type="ECO:0000256" key="5">
    <source>
        <dbReference type="ARBA" id="ARBA00023125"/>
    </source>
</evidence>
<feature type="compositionally biased region" description="Polar residues" evidence="7">
    <location>
        <begin position="470"/>
        <end position="483"/>
    </location>
</feature>
<dbReference type="Gene3D" id="4.10.1000.10">
    <property type="entry name" value="Zinc finger, CCCH-type"/>
    <property type="match status" value="1"/>
</dbReference>
<feature type="region of interest" description="Disordered" evidence="7">
    <location>
        <begin position="413"/>
        <end position="539"/>
    </location>
</feature>
<keyword evidence="4 6" id="KW-0862">Zinc</keyword>
<dbReference type="FunFam" id="4.10.1000.10:FF:000021">
    <property type="entry name" value="Zinc finger CCCH domain-containing protein 17"/>
    <property type="match status" value="1"/>
</dbReference>
<dbReference type="InterPro" id="IPR041686">
    <property type="entry name" value="Znf-CCCH_3"/>
</dbReference>
<dbReference type="GO" id="GO:0008270">
    <property type="term" value="F:zinc ion binding"/>
    <property type="evidence" value="ECO:0007669"/>
    <property type="project" value="UniProtKB-KW"/>
</dbReference>
<evidence type="ECO:0000313" key="10">
    <source>
        <dbReference type="Proteomes" id="UP000237000"/>
    </source>
</evidence>
<organism evidence="9 10">
    <name type="scientific">Trema orientale</name>
    <name type="common">Charcoal tree</name>
    <name type="synonym">Celtis orientalis</name>
    <dbReference type="NCBI Taxonomy" id="63057"/>
    <lineage>
        <taxon>Eukaryota</taxon>
        <taxon>Viridiplantae</taxon>
        <taxon>Streptophyta</taxon>
        <taxon>Embryophyta</taxon>
        <taxon>Tracheophyta</taxon>
        <taxon>Spermatophyta</taxon>
        <taxon>Magnoliopsida</taxon>
        <taxon>eudicotyledons</taxon>
        <taxon>Gunneridae</taxon>
        <taxon>Pentapetalae</taxon>
        <taxon>rosids</taxon>
        <taxon>fabids</taxon>
        <taxon>Rosales</taxon>
        <taxon>Cannabaceae</taxon>
        <taxon>Trema</taxon>
    </lineage>
</organism>
<dbReference type="InterPro" id="IPR000571">
    <property type="entry name" value="Znf_CCCH"/>
</dbReference>
<dbReference type="STRING" id="63057.A0A2P5C1J5"/>
<keyword evidence="5" id="KW-0238">DNA-binding</keyword>
<evidence type="ECO:0000259" key="8">
    <source>
        <dbReference type="PROSITE" id="PS50103"/>
    </source>
</evidence>
<dbReference type="SUPFAM" id="SSF90229">
    <property type="entry name" value="CCCH zinc finger"/>
    <property type="match status" value="1"/>
</dbReference>
<feature type="domain" description="C3H1-type" evidence="8">
    <location>
        <begin position="81"/>
        <end position="108"/>
    </location>
</feature>
<keyword evidence="3 6" id="KW-0863">Zinc-finger</keyword>
<protein>
    <submittedName>
        <fullName evidence="9">Zinc finger, CCCH-type</fullName>
    </submittedName>
</protein>
<evidence type="ECO:0000256" key="6">
    <source>
        <dbReference type="PROSITE-ProRule" id="PRU00723"/>
    </source>
</evidence>
<evidence type="ECO:0000313" key="9">
    <source>
        <dbReference type="EMBL" id="PON54891.1"/>
    </source>
</evidence>
<dbReference type="Pfam" id="PF15663">
    <property type="entry name" value="zf-CCCH_3"/>
    <property type="match status" value="1"/>
</dbReference>
<dbReference type="PANTHER" id="PTHR15725:SF0">
    <property type="entry name" value="ZINC FINGER CCCH DOMAIN-CONTAINING PROTEIN 32-LIKE"/>
    <property type="match status" value="1"/>
</dbReference>
<feature type="region of interest" description="Disordered" evidence="7">
    <location>
        <begin position="171"/>
        <end position="239"/>
    </location>
</feature>
<dbReference type="GO" id="GO:0003729">
    <property type="term" value="F:mRNA binding"/>
    <property type="evidence" value="ECO:0007669"/>
    <property type="project" value="TreeGrafter"/>
</dbReference>
<gene>
    <name evidence="9" type="ORF">TorRG33x02_301240</name>
</gene>